<organism evidence="12 13">
    <name type="scientific">Bosea psychrotolerans</name>
    <dbReference type="NCBI Taxonomy" id="1871628"/>
    <lineage>
        <taxon>Bacteria</taxon>
        <taxon>Pseudomonadati</taxon>
        <taxon>Pseudomonadota</taxon>
        <taxon>Alphaproteobacteria</taxon>
        <taxon>Hyphomicrobiales</taxon>
        <taxon>Boseaceae</taxon>
        <taxon>Bosea</taxon>
    </lineage>
</organism>
<comment type="pathway">
    <text evidence="1 9">Porphyrin-containing compound metabolism; protoporphyrin-IX biosynthesis; coproporphyrinogen-III from 5-aminolevulinate: step 3/4.</text>
</comment>
<dbReference type="EMBL" id="PQFZ01000022">
    <property type="protein sequence ID" value="POR46831.1"/>
    <property type="molecule type" value="Genomic_DNA"/>
</dbReference>
<dbReference type="InterPro" id="IPR039793">
    <property type="entry name" value="UROS/Hem4"/>
</dbReference>
<comment type="similarity">
    <text evidence="2 9">Belongs to the uroporphyrinogen-III synthase family.</text>
</comment>
<proteinExistence type="inferred from homology"/>
<dbReference type="AlphaFoldDB" id="A0A2S4LWK5"/>
<dbReference type="PANTHER" id="PTHR38042">
    <property type="entry name" value="UROPORPHYRINOGEN-III SYNTHASE, CHLOROPLASTIC"/>
    <property type="match status" value="1"/>
</dbReference>
<dbReference type="GO" id="GO:0006782">
    <property type="term" value="P:protoporphyrinogen IX biosynthetic process"/>
    <property type="evidence" value="ECO:0007669"/>
    <property type="project" value="UniProtKB-UniRule"/>
</dbReference>
<dbReference type="InterPro" id="IPR003754">
    <property type="entry name" value="4pyrrol_synth_uPrphyn_synth"/>
</dbReference>
<name>A0A2S4LWK5_9HYPH</name>
<comment type="caution">
    <text evidence="12">The sequence shown here is derived from an EMBL/GenBank/DDBJ whole genome shotgun (WGS) entry which is preliminary data.</text>
</comment>
<dbReference type="EC" id="4.2.1.75" evidence="3 9"/>
<comment type="catalytic activity">
    <reaction evidence="8 9">
        <text>hydroxymethylbilane = uroporphyrinogen III + H2O</text>
        <dbReference type="Rhea" id="RHEA:18965"/>
        <dbReference type="ChEBI" id="CHEBI:15377"/>
        <dbReference type="ChEBI" id="CHEBI:57308"/>
        <dbReference type="ChEBI" id="CHEBI:57845"/>
        <dbReference type="EC" id="4.2.1.75"/>
    </reaction>
</comment>
<keyword evidence="4 9" id="KW-0456">Lyase</keyword>
<evidence type="ECO:0000313" key="12">
    <source>
        <dbReference type="EMBL" id="POR46831.1"/>
    </source>
</evidence>
<dbReference type="Gene3D" id="3.40.50.10090">
    <property type="match status" value="2"/>
</dbReference>
<feature type="compositionally biased region" description="Low complexity" evidence="10">
    <location>
        <begin position="324"/>
        <end position="335"/>
    </location>
</feature>
<evidence type="ECO:0000256" key="6">
    <source>
        <dbReference type="ARBA" id="ARBA00037589"/>
    </source>
</evidence>
<comment type="function">
    <text evidence="6 9">Catalyzes cyclization of the linear tetrapyrrole, hydroxymethylbilane, to the macrocyclic uroporphyrinogen III.</text>
</comment>
<protein>
    <recommendedName>
        <fullName evidence="7 9">Uroporphyrinogen-III synthase</fullName>
        <ecNumber evidence="3 9">4.2.1.75</ecNumber>
    </recommendedName>
</protein>
<evidence type="ECO:0000313" key="13">
    <source>
        <dbReference type="Proteomes" id="UP000236919"/>
    </source>
</evidence>
<dbReference type="RefSeq" id="WP_181012028.1">
    <property type="nucleotide sequence ID" value="NZ_PQFZ01000022.1"/>
</dbReference>
<evidence type="ECO:0000256" key="5">
    <source>
        <dbReference type="ARBA" id="ARBA00023244"/>
    </source>
</evidence>
<evidence type="ECO:0000256" key="7">
    <source>
        <dbReference type="ARBA" id="ARBA00040167"/>
    </source>
</evidence>
<evidence type="ECO:0000256" key="1">
    <source>
        <dbReference type="ARBA" id="ARBA00004772"/>
    </source>
</evidence>
<dbReference type="Proteomes" id="UP000236919">
    <property type="component" value="Unassembled WGS sequence"/>
</dbReference>
<evidence type="ECO:0000256" key="3">
    <source>
        <dbReference type="ARBA" id="ARBA00013109"/>
    </source>
</evidence>
<feature type="region of interest" description="Disordered" evidence="10">
    <location>
        <begin position="324"/>
        <end position="356"/>
    </location>
</feature>
<dbReference type="SUPFAM" id="SSF69618">
    <property type="entry name" value="HemD-like"/>
    <property type="match status" value="1"/>
</dbReference>
<evidence type="ECO:0000259" key="11">
    <source>
        <dbReference type="Pfam" id="PF02602"/>
    </source>
</evidence>
<evidence type="ECO:0000256" key="8">
    <source>
        <dbReference type="ARBA" id="ARBA00048617"/>
    </source>
</evidence>
<evidence type="ECO:0000256" key="10">
    <source>
        <dbReference type="SAM" id="MobiDB-lite"/>
    </source>
</evidence>
<dbReference type="GO" id="GO:0004852">
    <property type="term" value="F:uroporphyrinogen-III synthase activity"/>
    <property type="evidence" value="ECO:0007669"/>
    <property type="project" value="UniProtKB-UniRule"/>
</dbReference>
<dbReference type="CDD" id="cd06578">
    <property type="entry name" value="HemD"/>
    <property type="match status" value="1"/>
</dbReference>
<reference evidence="12 13" key="1">
    <citation type="submission" date="2018-01" db="EMBL/GenBank/DDBJ databases">
        <title>Genomic Encyclopedia of Type Strains, Phase III (KMG-III): the genomes of soil and plant-associated and newly described type strains.</title>
        <authorList>
            <person name="Whitman W."/>
        </authorList>
    </citation>
    <scope>NUCLEOTIDE SEQUENCE [LARGE SCALE GENOMIC DNA]</scope>
    <source>
        <strain evidence="12 13">1131</strain>
    </source>
</reference>
<evidence type="ECO:0000256" key="2">
    <source>
        <dbReference type="ARBA" id="ARBA00008133"/>
    </source>
</evidence>
<keyword evidence="5 9" id="KW-0627">Porphyrin biosynthesis</keyword>
<dbReference type="Pfam" id="PF02602">
    <property type="entry name" value="HEM4"/>
    <property type="match status" value="1"/>
</dbReference>
<feature type="compositionally biased region" description="Polar residues" evidence="10">
    <location>
        <begin position="347"/>
        <end position="356"/>
    </location>
</feature>
<feature type="compositionally biased region" description="Basic and acidic residues" evidence="10">
    <location>
        <begin position="239"/>
        <end position="248"/>
    </location>
</feature>
<evidence type="ECO:0000256" key="9">
    <source>
        <dbReference type="RuleBase" id="RU366031"/>
    </source>
</evidence>
<accession>A0A2S4LWK5</accession>
<dbReference type="GO" id="GO:0006780">
    <property type="term" value="P:uroporphyrinogen III biosynthetic process"/>
    <property type="evidence" value="ECO:0007669"/>
    <property type="project" value="UniProtKB-UniRule"/>
</dbReference>
<dbReference type="PANTHER" id="PTHR38042:SF1">
    <property type="entry name" value="UROPORPHYRINOGEN-III SYNTHASE, CHLOROPLASTIC"/>
    <property type="match status" value="1"/>
</dbReference>
<dbReference type="InterPro" id="IPR036108">
    <property type="entry name" value="4pyrrol_syn_uPrphyn_synt_sf"/>
</dbReference>
<feature type="compositionally biased region" description="Low complexity" evidence="10">
    <location>
        <begin position="284"/>
        <end position="309"/>
    </location>
</feature>
<gene>
    <name evidence="12" type="ORF">CYD53_12271</name>
</gene>
<feature type="domain" description="Tetrapyrrole biosynthesis uroporphyrinogen III synthase" evidence="11">
    <location>
        <begin position="16"/>
        <end position="228"/>
    </location>
</feature>
<feature type="region of interest" description="Disordered" evidence="10">
    <location>
        <begin position="239"/>
        <end position="309"/>
    </location>
</feature>
<evidence type="ECO:0000256" key="4">
    <source>
        <dbReference type="ARBA" id="ARBA00023239"/>
    </source>
</evidence>
<sequence length="661" mass="67877">MRILVLRPQADAERSARAVAARGCEPLIAPLFTIVRLPEPAPARDFAALVLTSSNAVGALAEAPLAWRDLPVFSVGARTAGKAREAGYADARSADGNRHDLIDLINRNLPPPSRLLLIAGRDSHEDVPQRLRDAGYDVTIWTAYAAEAVSALPANAAKALRDGKVDAALHYSPRGARTFLTLAREAGLAEPALALTHVALSADVAAPLITAGASTVLVAEHPEEAGLLAALDQVSARNRLRDDVRDEPAATTGVETETGPMNEPDAEAMKRGRARRTPPTIDLTAQDTSTAQDAAPSATGTASASAAPPEAVLPTEALPQEFAAPEAKPAAAHAGPDSEESRHADTAQPSHLQQTRSHLPWPALALAGIVGGMVGGMVGAGLAMLAWSRMTPAVDIAQIAELRARIDSLQGAATALDRKAEAAVKAGTEAQAAAARLVEQAKAQGTQNADAGAIASLSAQAQRAEAAANALGQRLATVETLAKTASAPSPQALAAARIVLAERIQSAIASGQPFAGDVAALAKGGGAPEQIAALNAVATTGAPTRDALLTRFRGQRAMFAREMMPATANWQDRLLGLASRIVTIRPVGDTGSNDPATLLIRLENALASGNFVVAAGLWSQLPEPARRASTDFGAALQKRAAADAAIAKIAQDAVTDLGAAG</sequence>
<keyword evidence="13" id="KW-1185">Reference proteome</keyword>